<dbReference type="AlphaFoldDB" id="A0AAE1C3E7"/>
<sequence>MADNGSDGRKLYDAITEIIEGLADFLQAFYVDFPDCDREDDKPLRKPRRYIFPTGSFAIGLWRPGDDIRLIYMHDGAPKHFWDSIKELFDQDDYKPAMRGEEIWIPWQKLGFKGRIITNMKDSRLYTGRCHFPESFNLDMITPQPGVTPHMPPFEGEVSPHIRQYHQMIADVLSFLEILDRNKEEIDAYSGCLLSGYATVYAWATFMGLVSRELGPLNSNEIMSMVHSSFRGWHLSRLAGESDYEYLDAFFLLAHKLLPGLASGPPSPYGARAILQSLEYTRKACSNNEGKINMRWLQTTPFTGWTAFQSLAPHRFVITAECWDQKTRRKFFEEDLQVILHQTLRFIERCEPRIWPYPRKEGSCWSYIISTQTEMPQDHLEKMQNSIAAATHALSALLTLSKSDKDKADQMFRPRDMSGTTSTTVSLPPQATNSSGDEGVSEAYDSQDNASDSPGTKERKKRRNKNKNANRKKNKKFRNADAAISRLRHDPGLSGVAFEVGYEDRHEGLKWMALEDWGGKATEDENFIPQHRVRQLKRADDGVIVWDREERIDLLGG</sequence>
<comment type="caution">
    <text evidence="3">The sequence shown here is derived from an EMBL/GenBank/DDBJ whole genome shotgun (WGS) entry which is preliminary data.</text>
</comment>
<protein>
    <recommendedName>
        <fullName evidence="2">MJ1316 RNA cyclic group end recognition domain-containing protein</fullName>
    </recommendedName>
</protein>
<feature type="compositionally biased region" description="Basic residues" evidence="1">
    <location>
        <begin position="458"/>
        <end position="477"/>
    </location>
</feature>
<dbReference type="Proteomes" id="UP001274830">
    <property type="component" value="Unassembled WGS sequence"/>
</dbReference>
<dbReference type="EMBL" id="JAUTXT010000009">
    <property type="protein sequence ID" value="KAK3676711.1"/>
    <property type="molecule type" value="Genomic_DNA"/>
</dbReference>
<evidence type="ECO:0000313" key="4">
    <source>
        <dbReference type="Proteomes" id="UP001274830"/>
    </source>
</evidence>
<evidence type="ECO:0000256" key="1">
    <source>
        <dbReference type="SAM" id="MobiDB-lite"/>
    </source>
</evidence>
<evidence type="ECO:0000313" key="3">
    <source>
        <dbReference type="EMBL" id="KAK3676711.1"/>
    </source>
</evidence>
<feature type="compositionally biased region" description="Polar residues" evidence="1">
    <location>
        <begin position="444"/>
        <end position="454"/>
    </location>
</feature>
<organism evidence="3 4">
    <name type="scientific">Recurvomyces mirabilis</name>
    <dbReference type="NCBI Taxonomy" id="574656"/>
    <lineage>
        <taxon>Eukaryota</taxon>
        <taxon>Fungi</taxon>
        <taxon>Dikarya</taxon>
        <taxon>Ascomycota</taxon>
        <taxon>Pezizomycotina</taxon>
        <taxon>Dothideomycetes</taxon>
        <taxon>Dothideomycetidae</taxon>
        <taxon>Mycosphaerellales</taxon>
        <taxon>Teratosphaeriaceae</taxon>
        <taxon>Recurvomyces</taxon>
    </lineage>
</organism>
<proteinExistence type="predicted"/>
<gene>
    <name evidence="3" type="ORF">LTR78_003487</name>
</gene>
<accession>A0AAE1C3E7</accession>
<evidence type="ECO:0000259" key="2">
    <source>
        <dbReference type="Pfam" id="PF04457"/>
    </source>
</evidence>
<dbReference type="InterPro" id="IPR040459">
    <property type="entry name" value="MJ1316"/>
</dbReference>
<dbReference type="Pfam" id="PF04457">
    <property type="entry name" value="MJ1316"/>
    <property type="match status" value="1"/>
</dbReference>
<keyword evidence="4" id="KW-1185">Reference proteome</keyword>
<feature type="domain" description="MJ1316 RNA cyclic group end recognition" evidence="2">
    <location>
        <begin position="477"/>
        <end position="548"/>
    </location>
</feature>
<name>A0AAE1C3E7_9PEZI</name>
<feature type="compositionally biased region" description="Polar residues" evidence="1">
    <location>
        <begin position="418"/>
        <end position="436"/>
    </location>
</feature>
<reference evidence="3" key="1">
    <citation type="submission" date="2023-07" db="EMBL/GenBank/DDBJ databases">
        <title>Black Yeasts Isolated from many extreme environments.</title>
        <authorList>
            <person name="Coleine C."/>
            <person name="Stajich J.E."/>
            <person name="Selbmann L."/>
        </authorList>
    </citation>
    <scope>NUCLEOTIDE SEQUENCE</scope>
    <source>
        <strain evidence="3">CCFEE 5485</strain>
    </source>
</reference>
<feature type="region of interest" description="Disordered" evidence="1">
    <location>
        <begin position="411"/>
        <end position="483"/>
    </location>
</feature>